<dbReference type="Proteomes" id="UP000583266">
    <property type="component" value="Unassembled WGS sequence"/>
</dbReference>
<dbReference type="AlphaFoldDB" id="A0A848GFN3"/>
<protein>
    <submittedName>
        <fullName evidence="1">DUF4397 domain-containing protein</fullName>
    </submittedName>
</protein>
<evidence type="ECO:0000313" key="1">
    <source>
        <dbReference type="EMBL" id="NML36916.1"/>
    </source>
</evidence>
<evidence type="ECO:0000313" key="2">
    <source>
        <dbReference type="Proteomes" id="UP000583266"/>
    </source>
</evidence>
<dbReference type="PROSITE" id="PS51257">
    <property type="entry name" value="PROKAR_LIPOPROTEIN"/>
    <property type="match status" value="1"/>
</dbReference>
<keyword evidence="2" id="KW-1185">Reference proteome</keyword>
<name>A0A848GFN3_9BACT</name>
<dbReference type="EMBL" id="JABBGC010000001">
    <property type="protein sequence ID" value="NML36916.1"/>
    <property type="molecule type" value="Genomic_DNA"/>
</dbReference>
<accession>A0A848GFN3</accession>
<comment type="caution">
    <text evidence="1">The sequence shown here is derived from an EMBL/GenBank/DDBJ whole genome shotgun (WGS) entry which is preliminary data.</text>
</comment>
<dbReference type="RefSeq" id="WP_169224015.1">
    <property type="nucleotide sequence ID" value="NZ_JABBGC010000001.1"/>
</dbReference>
<reference evidence="1 2" key="1">
    <citation type="submission" date="2020-04" db="EMBL/GenBank/DDBJ databases">
        <title>Chitinophaga sp. G-6-1-13 sp. nov., isolated from soil.</title>
        <authorList>
            <person name="Dahal R.H."/>
            <person name="Chaudhary D.K."/>
        </authorList>
    </citation>
    <scope>NUCLEOTIDE SEQUENCE [LARGE SCALE GENOMIC DNA]</scope>
    <source>
        <strain evidence="1 2">G-6-1-13</strain>
    </source>
</reference>
<organism evidence="1 2">
    <name type="scientific">Chitinophaga fulva</name>
    <dbReference type="NCBI Taxonomy" id="2728842"/>
    <lineage>
        <taxon>Bacteria</taxon>
        <taxon>Pseudomonadati</taxon>
        <taxon>Bacteroidota</taxon>
        <taxon>Chitinophagia</taxon>
        <taxon>Chitinophagales</taxon>
        <taxon>Chitinophagaceae</taxon>
        <taxon>Chitinophaga</taxon>
    </lineage>
</organism>
<sequence length="265" mass="29702">MNTRYILLLWLIVSLATACKKEVTLPDIPEEGQISFYFGSTAMTSGSLVLIDSHDTTYQPPKNIFYSIYPFYYKTGDRLPVYPTVNTNWMRFMHLSTGEHQLLLIDSDHHPLDSAKIKLDADKPVTVFYTDSIGYYDHLVASDRFIPDTGKIGIRIINLSPFTGPVYLTFNKATLPSIPVTRYLDNTGFQPVDVPGPQTLNIKVFPEGEKVNFLTRSSVDIIPGHAYTLVISGYSNNNPGNYTDPQTGRTVTIQPNFSLSATKTF</sequence>
<proteinExistence type="predicted"/>
<gene>
    <name evidence="1" type="ORF">HHL17_06870</name>
</gene>